<gene>
    <name evidence="10" type="ORF">D6D22_08670</name>
</gene>
<feature type="transmembrane region" description="Helical" evidence="8">
    <location>
        <begin position="409"/>
        <end position="428"/>
    </location>
</feature>
<keyword evidence="6 8" id="KW-0472">Membrane</keyword>
<evidence type="ECO:0000256" key="7">
    <source>
        <dbReference type="RuleBase" id="RU003346"/>
    </source>
</evidence>
<dbReference type="AlphaFoldDB" id="A0A4S8X890"/>
<reference evidence="10 11" key="1">
    <citation type="submission" date="2018-10" db="EMBL/GenBank/DDBJ databases">
        <title>Fifty Aureobasidium pullulans genomes reveal a recombining polyextremotolerant generalist.</title>
        <authorList>
            <person name="Gostincar C."/>
            <person name="Turk M."/>
            <person name="Zajc J."/>
            <person name="Gunde-Cimerman N."/>
        </authorList>
    </citation>
    <scope>NUCLEOTIDE SEQUENCE [LARGE SCALE GENOMIC DNA]</scope>
    <source>
        <strain evidence="10 11">EXF-11013</strain>
    </source>
</reference>
<name>A0A4S8X890_AURPU</name>
<dbReference type="Pfam" id="PF00083">
    <property type="entry name" value="Sugar_tr"/>
    <property type="match status" value="1"/>
</dbReference>
<evidence type="ECO:0000256" key="1">
    <source>
        <dbReference type="ARBA" id="ARBA00004141"/>
    </source>
</evidence>
<feature type="transmembrane region" description="Helical" evidence="8">
    <location>
        <begin position="117"/>
        <end position="138"/>
    </location>
</feature>
<dbReference type="Gene3D" id="1.20.1250.20">
    <property type="entry name" value="MFS general substrate transporter like domains"/>
    <property type="match status" value="1"/>
</dbReference>
<dbReference type="EMBL" id="QZAL01000183">
    <property type="protein sequence ID" value="THW34341.1"/>
    <property type="molecule type" value="Genomic_DNA"/>
</dbReference>
<evidence type="ECO:0000256" key="3">
    <source>
        <dbReference type="ARBA" id="ARBA00022448"/>
    </source>
</evidence>
<feature type="domain" description="Major facilitator superfamily (MFS) profile" evidence="9">
    <location>
        <begin position="13"/>
        <end position="462"/>
    </location>
</feature>
<dbReference type="InterPro" id="IPR020846">
    <property type="entry name" value="MFS_dom"/>
</dbReference>
<dbReference type="PRINTS" id="PR00171">
    <property type="entry name" value="SUGRTRNSPORT"/>
</dbReference>
<dbReference type="PANTHER" id="PTHR48022">
    <property type="entry name" value="PLASTIDIC GLUCOSE TRANSPORTER 4"/>
    <property type="match status" value="1"/>
</dbReference>
<keyword evidence="5 8" id="KW-1133">Transmembrane helix</keyword>
<feature type="transmembrane region" description="Helical" evidence="8">
    <location>
        <begin position="277"/>
        <end position="299"/>
    </location>
</feature>
<comment type="similarity">
    <text evidence="2 7">Belongs to the major facilitator superfamily. Sugar transporter (TC 2.A.1.1) family.</text>
</comment>
<feature type="transmembrane region" description="Helical" evidence="8">
    <location>
        <begin position="66"/>
        <end position="84"/>
    </location>
</feature>
<feature type="transmembrane region" description="Helical" evidence="8">
    <location>
        <begin position="440"/>
        <end position="458"/>
    </location>
</feature>
<dbReference type="InterPro" id="IPR003663">
    <property type="entry name" value="Sugar/inositol_transpt"/>
</dbReference>
<dbReference type="InterPro" id="IPR050360">
    <property type="entry name" value="MFS_Sugar_Transporters"/>
</dbReference>
<dbReference type="NCBIfam" id="TIGR00879">
    <property type="entry name" value="SP"/>
    <property type="match status" value="1"/>
</dbReference>
<evidence type="ECO:0000313" key="11">
    <source>
        <dbReference type="Proteomes" id="UP000310687"/>
    </source>
</evidence>
<organism evidence="10 11">
    <name type="scientific">Aureobasidium pullulans</name>
    <name type="common">Black yeast</name>
    <name type="synonym">Pullularia pullulans</name>
    <dbReference type="NCBI Taxonomy" id="5580"/>
    <lineage>
        <taxon>Eukaryota</taxon>
        <taxon>Fungi</taxon>
        <taxon>Dikarya</taxon>
        <taxon>Ascomycota</taxon>
        <taxon>Pezizomycotina</taxon>
        <taxon>Dothideomycetes</taxon>
        <taxon>Dothideomycetidae</taxon>
        <taxon>Dothideales</taxon>
        <taxon>Saccotheciaceae</taxon>
        <taxon>Aureobasidium</taxon>
    </lineage>
</organism>
<dbReference type="FunFam" id="1.20.1250.20:FF:000061">
    <property type="entry name" value="MFS sugar transporter"/>
    <property type="match status" value="1"/>
</dbReference>
<dbReference type="GO" id="GO:0016020">
    <property type="term" value="C:membrane"/>
    <property type="evidence" value="ECO:0007669"/>
    <property type="project" value="UniProtKB-SubCell"/>
</dbReference>
<evidence type="ECO:0000259" key="9">
    <source>
        <dbReference type="PROSITE" id="PS50850"/>
    </source>
</evidence>
<dbReference type="InterPro" id="IPR005828">
    <property type="entry name" value="MFS_sugar_transport-like"/>
</dbReference>
<evidence type="ECO:0000256" key="8">
    <source>
        <dbReference type="SAM" id="Phobius"/>
    </source>
</evidence>
<dbReference type="InterPro" id="IPR036259">
    <property type="entry name" value="MFS_trans_sf"/>
</dbReference>
<feature type="transmembrane region" description="Helical" evidence="8">
    <location>
        <begin position="314"/>
        <end position="336"/>
    </location>
</feature>
<feature type="transmembrane region" description="Helical" evidence="8">
    <location>
        <begin position="343"/>
        <end position="363"/>
    </location>
</feature>
<comment type="subcellular location">
    <subcellularLocation>
        <location evidence="1">Membrane</location>
        <topology evidence="1">Multi-pass membrane protein</topology>
    </subcellularLocation>
</comment>
<dbReference type="PROSITE" id="PS50850">
    <property type="entry name" value="MFS"/>
    <property type="match status" value="1"/>
</dbReference>
<evidence type="ECO:0000256" key="5">
    <source>
        <dbReference type="ARBA" id="ARBA00022989"/>
    </source>
</evidence>
<feature type="transmembrane region" description="Helical" evidence="8">
    <location>
        <begin position="91"/>
        <end position="111"/>
    </location>
</feature>
<evidence type="ECO:0000256" key="2">
    <source>
        <dbReference type="ARBA" id="ARBA00010992"/>
    </source>
</evidence>
<protein>
    <submittedName>
        <fullName evidence="10">General substrate transporter</fullName>
    </submittedName>
</protein>
<feature type="transmembrane region" description="Helical" evidence="8">
    <location>
        <begin position="180"/>
        <end position="202"/>
    </location>
</feature>
<dbReference type="Proteomes" id="UP000310687">
    <property type="component" value="Unassembled WGS sequence"/>
</dbReference>
<evidence type="ECO:0000313" key="10">
    <source>
        <dbReference type="EMBL" id="THW34341.1"/>
    </source>
</evidence>
<proteinExistence type="inferred from homology"/>
<feature type="transmembrane region" description="Helical" evidence="8">
    <location>
        <begin position="150"/>
        <end position="168"/>
    </location>
</feature>
<evidence type="ECO:0000256" key="6">
    <source>
        <dbReference type="ARBA" id="ARBA00023136"/>
    </source>
</evidence>
<dbReference type="PANTHER" id="PTHR48022:SF28">
    <property type="entry name" value="MAJOR FACILITATOR SUPERFAMILY (MFS) PROFILE DOMAIN-CONTAINING PROTEIN-RELATED"/>
    <property type="match status" value="1"/>
</dbReference>
<dbReference type="SUPFAM" id="SSF103473">
    <property type="entry name" value="MFS general substrate transporter"/>
    <property type="match status" value="1"/>
</dbReference>
<accession>A0A4S8X890</accession>
<keyword evidence="4 8" id="KW-0812">Transmembrane</keyword>
<dbReference type="GO" id="GO:0005351">
    <property type="term" value="F:carbohydrate:proton symporter activity"/>
    <property type="evidence" value="ECO:0007669"/>
    <property type="project" value="TreeGrafter"/>
</dbReference>
<comment type="caution">
    <text evidence="10">The sequence shown here is derived from an EMBL/GenBank/DDBJ whole genome shotgun (WGS) entry which is preliminary data.</text>
</comment>
<sequence length="517" mass="56397">MSSLTGKKLDYLITAAAGSGFLLFGYDQAIEGVMSGLLTGAAFTAQFPAIDTTRNPKAASLQGTVVAIYEIGCFFGAILAFLFGERIGRRWSIMAGCAILSVGAAIQTSAYGVPQLIAGRIVAGLGNGINTATIPVWHSELMKPTSRGKGLSIELAINIFGVMTSYWVDYGMSFVNSEAQFRFPIALQILFALVTIALLAILPESPRWLIAHDRADEARVILRRLQKNGASITDDNPVINAEMTEITHALQEERAAAGNIGFLTLFKKSPQRFRRRTLLGIGGQFMQQLCGINLITYYAPVIFQQSVGMPHKTAMLLAGFNGIAYFLTSLIPIWCLDRVGRRPLMLFANAGQMCCMIVLAITVSNGSKAAGLVATVTLFVFNGFFSIGMLAIPWLLPSEYAPLAIRTKAAALSAASNWIFTFLVVEITPVSITNIGYKTYVYFAIFNACFIPLTYFFYPEVRNLSLEQIDLLFTGDKVLLHWKDSMGDRQGSFAMEADPKAEIEHVDIIGEKGHQVI</sequence>
<evidence type="ECO:0000256" key="4">
    <source>
        <dbReference type="ARBA" id="ARBA00022692"/>
    </source>
</evidence>
<keyword evidence="3 7" id="KW-0813">Transport</keyword>
<feature type="transmembrane region" description="Helical" evidence="8">
    <location>
        <begin position="369"/>
        <end position="397"/>
    </location>
</feature>